<evidence type="ECO:0000313" key="3">
    <source>
        <dbReference type="EMBL" id="THH38280.1"/>
    </source>
</evidence>
<accession>A0A4S4NPZ4</accession>
<protein>
    <submittedName>
        <fullName evidence="3">Uncharacterized protein</fullName>
    </submittedName>
</protein>
<feature type="region of interest" description="Disordered" evidence="1">
    <location>
        <begin position="1"/>
        <end position="41"/>
    </location>
</feature>
<name>A0A4S4NPZ4_9RHOB</name>
<proteinExistence type="predicted"/>
<organism evidence="3 4">
    <name type="scientific">Aliishimia ponticola</name>
    <dbReference type="NCBI Taxonomy" id="2499833"/>
    <lineage>
        <taxon>Bacteria</taxon>
        <taxon>Pseudomonadati</taxon>
        <taxon>Pseudomonadota</taxon>
        <taxon>Alphaproteobacteria</taxon>
        <taxon>Rhodobacterales</taxon>
        <taxon>Paracoccaceae</taxon>
        <taxon>Aliishimia</taxon>
    </lineage>
</organism>
<sequence length="139" mass="14795">MSGKDEFAERLARIAAQQQMPAAPDGPAPHAPRSADDGPALKPRRPWMVLLSITAGLALIGLAAHLTLAHLERGTPGIRAAIAEGITGGKGFNPLEFIAKSTVGDDRWNESQSVPLESRYLNKDGTSKLSDTGRFILNN</sequence>
<dbReference type="Proteomes" id="UP000306602">
    <property type="component" value="Unassembled WGS sequence"/>
</dbReference>
<keyword evidence="2" id="KW-1133">Transmembrane helix</keyword>
<evidence type="ECO:0000313" key="4">
    <source>
        <dbReference type="Proteomes" id="UP000306602"/>
    </source>
</evidence>
<keyword evidence="2" id="KW-0472">Membrane</keyword>
<evidence type="ECO:0000256" key="1">
    <source>
        <dbReference type="SAM" id="MobiDB-lite"/>
    </source>
</evidence>
<feature type="compositionally biased region" description="Basic and acidic residues" evidence="1">
    <location>
        <begin position="1"/>
        <end position="12"/>
    </location>
</feature>
<gene>
    <name evidence="3" type="ORF">E4Z66_01525</name>
</gene>
<keyword evidence="4" id="KW-1185">Reference proteome</keyword>
<evidence type="ECO:0000256" key="2">
    <source>
        <dbReference type="SAM" id="Phobius"/>
    </source>
</evidence>
<keyword evidence="2" id="KW-0812">Transmembrane</keyword>
<dbReference type="EMBL" id="SRKY01000001">
    <property type="protein sequence ID" value="THH38280.1"/>
    <property type="molecule type" value="Genomic_DNA"/>
</dbReference>
<feature type="transmembrane region" description="Helical" evidence="2">
    <location>
        <begin position="47"/>
        <end position="69"/>
    </location>
</feature>
<dbReference type="RefSeq" id="WP_136461173.1">
    <property type="nucleotide sequence ID" value="NZ_SRKY01000001.1"/>
</dbReference>
<reference evidence="3 4" key="1">
    <citation type="submission" date="2019-04" db="EMBL/GenBank/DDBJ databases">
        <title>Shimia ponticola sp. nov., isolated from seawater.</title>
        <authorList>
            <person name="Kim Y.-O."/>
            <person name="Yoon J.-H."/>
        </authorList>
    </citation>
    <scope>NUCLEOTIDE SEQUENCE [LARGE SCALE GENOMIC DNA]</scope>
    <source>
        <strain evidence="3 4">MYP11</strain>
    </source>
</reference>
<comment type="caution">
    <text evidence="3">The sequence shown here is derived from an EMBL/GenBank/DDBJ whole genome shotgun (WGS) entry which is preliminary data.</text>
</comment>
<dbReference type="AlphaFoldDB" id="A0A4S4NPZ4"/>